<dbReference type="InterPro" id="IPR001849">
    <property type="entry name" value="PH_domain"/>
</dbReference>
<comment type="caution">
    <text evidence="3">The sequence shown here is derived from an EMBL/GenBank/DDBJ whole genome shotgun (WGS) entry which is preliminary data.</text>
</comment>
<dbReference type="PANTHER" id="PTHR21538:SF26">
    <property type="entry name" value="ANILLIN ISOFORM X1"/>
    <property type="match status" value="1"/>
</dbReference>
<dbReference type="PANTHER" id="PTHR21538">
    <property type="entry name" value="ANILLIN/RHOTEKIN RTKN"/>
    <property type="match status" value="1"/>
</dbReference>
<proteinExistence type="predicted"/>
<organism evidence="3 4">
    <name type="scientific">Coilia grayii</name>
    <name type="common">Gray's grenadier anchovy</name>
    <dbReference type="NCBI Taxonomy" id="363190"/>
    <lineage>
        <taxon>Eukaryota</taxon>
        <taxon>Metazoa</taxon>
        <taxon>Chordata</taxon>
        <taxon>Craniata</taxon>
        <taxon>Vertebrata</taxon>
        <taxon>Euteleostomi</taxon>
        <taxon>Actinopterygii</taxon>
        <taxon>Neopterygii</taxon>
        <taxon>Teleostei</taxon>
        <taxon>Clupei</taxon>
        <taxon>Clupeiformes</taxon>
        <taxon>Clupeoidei</taxon>
        <taxon>Engraulidae</taxon>
        <taxon>Coilinae</taxon>
        <taxon>Coilia</taxon>
    </lineage>
</organism>
<keyword evidence="4" id="KW-1185">Reference proteome</keyword>
<dbReference type="SUPFAM" id="SSF50729">
    <property type="entry name" value="PH domain-like"/>
    <property type="match status" value="1"/>
</dbReference>
<feature type="region of interest" description="Disordered" evidence="1">
    <location>
        <begin position="1"/>
        <end position="43"/>
    </location>
</feature>
<dbReference type="PROSITE" id="PS50003">
    <property type="entry name" value="PH_DOMAIN"/>
    <property type="match status" value="1"/>
</dbReference>
<dbReference type="Gene3D" id="2.30.29.30">
    <property type="entry name" value="Pleckstrin-homology domain (PH domain)/Phosphotyrosine-binding domain (PTB)"/>
    <property type="match status" value="1"/>
</dbReference>
<dbReference type="Pfam" id="PF00169">
    <property type="entry name" value="PH"/>
    <property type="match status" value="1"/>
</dbReference>
<feature type="domain" description="PH" evidence="2">
    <location>
        <begin position="569"/>
        <end position="681"/>
    </location>
</feature>
<sequence>MLAEKATGTKQAHSAPLPPPSSRFVRSMRHQLQEADRPSSSQAAFIRQKRQEELNILNTIQPVAANAWQKGWSSDPASSQDLSMSFASSDGNLTLAPFDLSQEEIPPHHDTCPSDPLKVAVTSTPAEMSTSAMLDEIFKDVLEAAKLDEEEGEDEDVEKGEMERMEKEEKEEVKQEAEEGCKPDRAEDENEDELLKLPPSCVLSPLSESVEKVVTPLRLAAAASVSNRLSFQLTSEGLKTPPDTQPLYSIDAYRSKSRSDQKPMQSVTPWRRGPEKPRPQPQPCFNTKNKIKALKEEAAKLVTVISQTQQALNCCVDEQHGKGSVEEAEAERLLLISSEKREALLCEIGRLEGASKEEEGEPSTSSPQPCRGSISISEVHLPLKVDFVCSARNASRPSHFFFVLFRYGPENIMATPLATAADAKGDTISFSVLLSLRHVRPSFEIDVEVYSMSDTPNSQCDDSMQVHRKLTKQRVTPRKLLNTLKRSHQQANAPTPSGLGARRPSKFSLVGCHKITLASLGQSKFPLDKMKLEGKIRKLLGDEFQDKVPFLSPLEGHIHLSIQSEFHSEVEHHGFLTMFKDINGLGAWHRLFFKLTDTCLYYWNHPNVSDSKPAEGEIPLSHFKSQSVRPVRMDSCARPFTFELVSSTQQEEEDPASLNKSVSQSAQHYIFLSLSFYDLDH</sequence>
<feature type="compositionally biased region" description="Basic and acidic residues" evidence="1">
    <location>
        <begin position="159"/>
        <end position="185"/>
    </location>
</feature>
<dbReference type="InterPro" id="IPR051364">
    <property type="entry name" value="Cytokinesis/Rho-signaling"/>
</dbReference>
<gene>
    <name evidence="3" type="ORF">ACEWY4_010515</name>
</gene>
<feature type="region of interest" description="Disordered" evidence="1">
    <location>
        <begin position="146"/>
        <end position="193"/>
    </location>
</feature>
<dbReference type="Pfam" id="PF08174">
    <property type="entry name" value="Anillin"/>
    <property type="match status" value="1"/>
</dbReference>
<reference evidence="3 4" key="1">
    <citation type="submission" date="2024-09" db="EMBL/GenBank/DDBJ databases">
        <title>A chromosome-level genome assembly of Gray's grenadier anchovy, Coilia grayii.</title>
        <authorList>
            <person name="Fu Z."/>
        </authorList>
    </citation>
    <scope>NUCLEOTIDE SEQUENCE [LARGE SCALE GENOMIC DNA]</scope>
    <source>
        <strain evidence="3">G4</strain>
        <tissue evidence="3">Muscle</tissue>
    </source>
</reference>
<feature type="compositionally biased region" description="Acidic residues" evidence="1">
    <location>
        <begin position="148"/>
        <end position="158"/>
    </location>
</feature>
<dbReference type="InterPro" id="IPR012966">
    <property type="entry name" value="AHD"/>
</dbReference>
<dbReference type="InterPro" id="IPR011993">
    <property type="entry name" value="PH-like_dom_sf"/>
</dbReference>
<feature type="region of interest" description="Disordered" evidence="1">
    <location>
        <begin position="254"/>
        <end position="286"/>
    </location>
</feature>
<protein>
    <recommendedName>
        <fullName evidence="2">PH domain-containing protein</fullName>
    </recommendedName>
</protein>
<evidence type="ECO:0000313" key="3">
    <source>
        <dbReference type="EMBL" id="KAL2093203.1"/>
    </source>
</evidence>
<dbReference type="EMBL" id="JBHFQA010000009">
    <property type="protein sequence ID" value="KAL2093203.1"/>
    <property type="molecule type" value="Genomic_DNA"/>
</dbReference>
<dbReference type="Proteomes" id="UP001591681">
    <property type="component" value="Unassembled WGS sequence"/>
</dbReference>
<name>A0ABD1K250_9TELE</name>
<dbReference type="AlphaFoldDB" id="A0ABD1K250"/>
<evidence type="ECO:0000313" key="4">
    <source>
        <dbReference type="Proteomes" id="UP001591681"/>
    </source>
</evidence>
<evidence type="ECO:0000259" key="2">
    <source>
        <dbReference type="PROSITE" id="PS50003"/>
    </source>
</evidence>
<accession>A0ABD1K250</accession>
<evidence type="ECO:0000256" key="1">
    <source>
        <dbReference type="SAM" id="MobiDB-lite"/>
    </source>
</evidence>